<sequence>MGQGGETGADTLYASEASRHRRLDHTVNVSGLLALGYGFDERQHVGANLLLLRQSTDHSQQILSEAFSANGSTLGNGEETLRSLFNWTERQMALGQLYGSHTLGADDELGANWHLTSAHSDYQRPYDVSYRYHRQQNGSYRFETGSEGFGVGWEAMEEEALSAGFSLATSWSLGADWSGEVKWGLDALRARQDGYLLDYTFIAKGDIDADQVLMEQNDPAQILTPDNIVGLPGEDGFLLDNVSDLGLTPPALDGGFYASEHRNRAGYLLADFHFRHRWQWLLGARHERDRVRADFWDAAPEAWVPLLDERTDLFSTALRYSPSDSQQWHLGYSETAVWPGVNELMPRRYEDVELRIQMTGNPNLEAAWAENWDLRWQWQDEERGVRAKLLGFYKSIDSAIEGVFFDPVISSDRTFNVFTYVNTEAATLYGYELELDWRRLWAEAHELSVKSSFARLDSEVDIPAEVGRESGERAMQGQPEYLGSVQLRYQHLHSGQRLSLTYQQSGGELYIVSNTFDVPSVYRRPRGTLSLAYNRPLLADASIAFAVENLLDDDHHYQQGGQTFLRYQQGRRYELRFSYDF</sequence>
<dbReference type="InterPro" id="IPR036942">
    <property type="entry name" value="Beta-barrel_TonB_sf"/>
</dbReference>
<proteinExistence type="predicted"/>
<evidence type="ECO:0000259" key="4">
    <source>
        <dbReference type="Pfam" id="PF00593"/>
    </source>
</evidence>
<evidence type="ECO:0000256" key="1">
    <source>
        <dbReference type="ARBA" id="ARBA00004442"/>
    </source>
</evidence>
<feature type="domain" description="TonB-dependent receptor-like beta-barrel" evidence="4">
    <location>
        <begin position="112"/>
        <end position="550"/>
    </location>
</feature>
<protein>
    <submittedName>
        <fullName evidence="5">TonB-dependent receptor domain-containing protein</fullName>
    </submittedName>
</protein>
<comment type="caution">
    <text evidence="5">The sequence shown here is derived from an EMBL/GenBank/DDBJ whole genome shotgun (WGS) entry which is preliminary data.</text>
</comment>
<keyword evidence="6" id="KW-1185">Reference proteome</keyword>
<dbReference type="PANTHER" id="PTHR40980:SF4">
    <property type="entry name" value="TONB-DEPENDENT RECEPTOR-LIKE BETA-BARREL DOMAIN-CONTAINING PROTEIN"/>
    <property type="match status" value="1"/>
</dbReference>
<evidence type="ECO:0000313" key="6">
    <source>
        <dbReference type="Proteomes" id="UP001597264"/>
    </source>
</evidence>
<dbReference type="Gene3D" id="2.40.170.20">
    <property type="entry name" value="TonB-dependent receptor, beta-barrel domain"/>
    <property type="match status" value="1"/>
</dbReference>
<keyword evidence="2" id="KW-0472">Membrane</keyword>
<evidence type="ECO:0000256" key="2">
    <source>
        <dbReference type="ARBA" id="ARBA00023136"/>
    </source>
</evidence>
<accession>A0ABW3UFN5</accession>
<dbReference type="EMBL" id="JBHTLR010000034">
    <property type="protein sequence ID" value="MFD1218335.1"/>
    <property type="molecule type" value="Genomic_DNA"/>
</dbReference>
<comment type="subcellular location">
    <subcellularLocation>
        <location evidence="1">Cell outer membrane</location>
    </subcellularLocation>
</comment>
<dbReference type="Proteomes" id="UP001597264">
    <property type="component" value="Unassembled WGS sequence"/>
</dbReference>
<dbReference type="Pfam" id="PF00593">
    <property type="entry name" value="TonB_dep_Rec_b-barrel"/>
    <property type="match status" value="1"/>
</dbReference>
<keyword evidence="3" id="KW-0998">Cell outer membrane</keyword>
<dbReference type="RefSeq" id="WP_377564454.1">
    <property type="nucleotide sequence ID" value="NZ_CP087715.1"/>
</dbReference>
<evidence type="ECO:0000256" key="3">
    <source>
        <dbReference type="ARBA" id="ARBA00023237"/>
    </source>
</evidence>
<dbReference type="PANTHER" id="PTHR40980">
    <property type="entry name" value="PLUG DOMAIN-CONTAINING PROTEIN"/>
    <property type="match status" value="1"/>
</dbReference>
<dbReference type="InterPro" id="IPR000531">
    <property type="entry name" value="Beta-barrel_TonB"/>
</dbReference>
<evidence type="ECO:0000313" key="5">
    <source>
        <dbReference type="EMBL" id="MFD1218335.1"/>
    </source>
</evidence>
<keyword evidence="5" id="KW-0675">Receptor</keyword>
<dbReference type="SUPFAM" id="SSF56935">
    <property type="entry name" value="Porins"/>
    <property type="match status" value="1"/>
</dbReference>
<reference evidence="6" key="1">
    <citation type="journal article" date="2019" name="Int. J. Syst. Evol. Microbiol.">
        <title>The Global Catalogue of Microorganisms (GCM) 10K type strain sequencing project: providing services to taxonomists for standard genome sequencing and annotation.</title>
        <authorList>
            <consortium name="The Broad Institute Genomics Platform"/>
            <consortium name="The Broad Institute Genome Sequencing Center for Infectious Disease"/>
            <person name="Wu L."/>
            <person name="Ma J."/>
        </authorList>
    </citation>
    <scope>NUCLEOTIDE SEQUENCE [LARGE SCALE GENOMIC DNA]</scope>
    <source>
        <strain evidence="6">CCUG 54356</strain>
    </source>
</reference>
<name>A0ABW3UFN5_9GAMM</name>
<organism evidence="5 6">
    <name type="scientific">Microbulbifer celer</name>
    <dbReference type="NCBI Taxonomy" id="435905"/>
    <lineage>
        <taxon>Bacteria</taxon>
        <taxon>Pseudomonadati</taxon>
        <taxon>Pseudomonadota</taxon>
        <taxon>Gammaproteobacteria</taxon>
        <taxon>Cellvibrionales</taxon>
        <taxon>Microbulbiferaceae</taxon>
        <taxon>Microbulbifer</taxon>
    </lineage>
</organism>
<gene>
    <name evidence="5" type="ORF">ACFQ2X_17165</name>
</gene>